<evidence type="ECO:0000259" key="1">
    <source>
        <dbReference type="Pfam" id="PF12804"/>
    </source>
</evidence>
<dbReference type="Proteomes" id="UP000807825">
    <property type="component" value="Unassembled WGS sequence"/>
</dbReference>
<name>A0A9D6Z295_9BACT</name>
<organism evidence="2 3">
    <name type="scientific">Desulfomonile tiedjei</name>
    <dbReference type="NCBI Taxonomy" id="2358"/>
    <lineage>
        <taxon>Bacteria</taxon>
        <taxon>Pseudomonadati</taxon>
        <taxon>Thermodesulfobacteriota</taxon>
        <taxon>Desulfomonilia</taxon>
        <taxon>Desulfomonilales</taxon>
        <taxon>Desulfomonilaceae</taxon>
        <taxon>Desulfomonile</taxon>
    </lineage>
</organism>
<evidence type="ECO:0000313" key="3">
    <source>
        <dbReference type="Proteomes" id="UP000807825"/>
    </source>
</evidence>
<proteinExistence type="predicted"/>
<sequence>MSGTSIKLGKERNSTQHTSIKVEGIVLAAGLSTRMSYCKLEAEIEGVPLVQRVVQAALNSELDRVVIVSGTHDFSCLDTFGRHSNLSRLHMIANLHPERGMASSMRAGLEAVRQAVAGAMVLLGDQPGISTAIVNALLEEFRRNPDRIVVPFIFGRKTTPVIFPASLFPELANTTGDVGGRGVLARNAERISGVELGTEYDDTDVDTPEDLDRIRKNFAMKSKVD</sequence>
<reference evidence="2" key="1">
    <citation type="submission" date="2020-07" db="EMBL/GenBank/DDBJ databases">
        <title>Huge and variable diversity of episymbiotic CPR bacteria and DPANN archaea in groundwater ecosystems.</title>
        <authorList>
            <person name="He C.Y."/>
            <person name="Keren R."/>
            <person name="Whittaker M."/>
            <person name="Farag I.F."/>
            <person name="Doudna J."/>
            <person name="Cate J.H.D."/>
            <person name="Banfield J.F."/>
        </authorList>
    </citation>
    <scope>NUCLEOTIDE SEQUENCE</scope>
    <source>
        <strain evidence="2">NC_groundwater_1664_Pr3_B-0.1um_52_9</strain>
    </source>
</reference>
<dbReference type="PANTHER" id="PTHR43777:SF1">
    <property type="entry name" value="MOLYBDENUM COFACTOR CYTIDYLYLTRANSFERASE"/>
    <property type="match status" value="1"/>
</dbReference>
<dbReference type="SUPFAM" id="SSF53448">
    <property type="entry name" value="Nucleotide-diphospho-sugar transferases"/>
    <property type="match status" value="1"/>
</dbReference>
<dbReference type="PANTHER" id="PTHR43777">
    <property type="entry name" value="MOLYBDENUM COFACTOR CYTIDYLYLTRANSFERASE"/>
    <property type="match status" value="1"/>
</dbReference>
<dbReference type="CDD" id="cd04182">
    <property type="entry name" value="GT_2_like_f"/>
    <property type="match status" value="1"/>
</dbReference>
<accession>A0A9D6Z295</accession>
<dbReference type="GO" id="GO:0016779">
    <property type="term" value="F:nucleotidyltransferase activity"/>
    <property type="evidence" value="ECO:0007669"/>
    <property type="project" value="UniProtKB-ARBA"/>
</dbReference>
<dbReference type="Pfam" id="PF12804">
    <property type="entry name" value="NTP_transf_3"/>
    <property type="match status" value="1"/>
</dbReference>
<protein>
    <submittedName>
        <fullName evidence="2">Nucleotidyltransferase family protein</fullName>
    </submittedName>
</protein>
<dbReference type="InterPro" id="IPR029044">
    <property type="entry name" value="Nucleotide-diphossugar_trans"/>
</dbReference>
<comment type="caution">
    <text evidence="2">The sequence shown here is derived from an EMBL/GenBank/DDBJ whole genome shotgun (WGS) entry which is preliminary data.</text>
</comment>
<dbReference type="EMBL" id="JACRDE010000108">
    <property type="protein sequence ID" value="MBI5248549.1"/>
    <property type="molecule type" value="Genomic_DNA"/>
</dbReference>
<feature type="domain" description="MobA-like NTP transferase" evidence="1">
    <location>
        <begin position="24"/>
        <end position="187"/>
    </location>
</feature>
<dbReference type="Gene3D" id="3.90.550.10">
    <property type="entry name" value="Spore Coat Polysaccharide Biosynthesis Protein SpsA, Chain A"/>
    <property type="match status" value="1"/>
</dbReference>
<dbReference type="AlphaFoldDB" id="A0A9D6Z295"/>
<evidence type="ECO:0000313" key="2">
    <source>
        <dbReference type="EMBL" id="MBI5248549.1"/>
    </source>
</evidence>
<gene>
    <name evidence="2" type="ORF">HY912_03570</name>
</gene>
<dbReference type="InterPro" id="IPR025877">
    <property type="entry name" value="MobA-like_NTP_Trfase"/>
</dbReference>